<evidence type="ECO:0000313" key="1">
    <source>
        <dbReference type="EMBL" id="QJX80887.1"/>
    </source>
</evidence>
<dbReference type="RefSeq" id="WP_171778887.1">
    <property type="nucleotide sequence ID" value="NZ_CP045273.1"/>
</dbReference>
<proteinExistence type="predicted"/>
<keyword evidence="1" id="KW-0614">Plasmid</keyword>
<dbReference type="EMBL" id="CP045273">
    <property type="protein sequence ID" value="QJX80887.1"/>
    <property type="molecule type" value="Genomic_DNA"/>
</dbReference>
<reference evidence="1 2" key="1">
    <citation type="submission" date="2019-10" db="EMBL/GenBank/DDBJ databases">
        <title>Complete genome sequences for adaption low water activity.</title>
        <authorList>
            <person name="Zhao L."/>
            <person name="Zhong J."/>
        </authorList>
    </citation>
    <scope>NUCLEOTIDE SEQUENCE [LARGE SCALE GENOMIC DNA]</scope>
    <source>
        <strain evidence="1 2">FDU301</strain>
        <plasmid evidence="2">pfdu301a</plasmid>
    </source>
</reference>
<organism evidence="1 2">
    <name type="scientific">Priestia megaterium</name>
    <name type="common">Bacillus megaterium</name>
    <dbReference type="NCBI Taxonomy" id="1404"/>
    <lineage>
        <taxon>Bacteria</taxon>
        <taxon>Bacillati</taxon>
        <taxon>Bacillota</taxon>
        <taxon>Bacilli</taxon>
        <taxon>Bacillales</taxon>
        <taxon>Bacillaceae</taxon>
        <taxon>Priestia</taxon>
    </lineage>
</organism>
<name>A0A6M6E8J7_PRIMG</name>
<dbReference type="AlphaFoldDB" id="A0A6M6E8J7"/>
<sequence>MADPDFVVDPISKNVKVITNNRGESTYYVVYWAQYSSVLAYIKEVENNEGITIYVGSFNGANSSYFRDDKEAAIRWCGDTLKEYIQATFGDYSLS</sequence>
<geneLocation type="plasmid" evidence="2">
    <name>pfdu301a</name>
</geneLocation>
<protein>
    <submittedName>
        <fullName evidence="1">Uncharacterized protein</fullName>
    </submittedName>
</protein>
<gene>
    <name evidence="1" type="ORF">FDZ14_32880</name>
</gene>
<dbReference type="Proteomes" id="UP000501076">
    <property type="component" value="Plasmid pFDU301A"/>
</dbReference>
<accession>A0A6M6E8J7</accession>
<evidence type="ECO:0000313" key="2">
    <source>
        <dbReference type="Proteomes" id="UP000501076"/>
    </source>
</evidence>